<dbReference type="Pfam" id="PF00296">
    <property type="entry name" value="Bac_luciferase"/>
    <property type="match status" value="1"/>
</dbReference>
<dbReference type="EMBL" id="DRXH01000117">
    <property type="protein sequence ID" value="HHM44334.1"/>
    <property type="molecule type" value="Genomic_DNA"/>
</dbReference>
<feature type="domain" description="Luciferase-like" evidence="1">
    <location>
        <begin position="13"/>
        <end position="97"/>
    </location>
</feature>
<evidence type="ECO:0000259" key="1">
    <source>
        <dbReference type="Pfam" id="PF00296"/>
    </source>
</evidence>
<evidence type="ECO:0000313" key="2">
    <source>
        <dbReference type="EMBL" id="HHM44334.1"/>
    </source>
</evidence>
<proteinExistence type="predicted"/>
<dbReference type="Gene3D" id="3.20.20.30">
    <property type="entry name" value="Luciferase-like domain"/>
    <property type="match status" value="1"/>
</dbReference>
<gene>
    <name evidence="2" type="ORF">ENM31_03435</name>
</gene>
<protein>
    <submittedName>
        <fullName evidence="2">LLM class flavin-dependent oxidoreductase</fullName>
    </submittedName>
</protein>
<dbReference type="AlphaFoldDB" id="A0A7J3VT57"/>
<dbReference type="InterPro" id="IPR036661">
    <property type="entry name" value="Luciferase-like_sf"/>
</dbReference>
<accession>A0A7J3VT57</accession>
<dbReference type="GO" id="GO:0016705">
    <property type="term" value="F:oxidoreductase activity, acting on paired donors, with incorporation or reduction of molecular oxygen"/>
    <property type="evidence" value="ECO:0007669"/>
    <property type="project" value="InterPro"/>
</dbReference>
<dbReference type="SUPFAM" id="SSF51679">
    <property type="entry name" value="Bacterial luciferase-like"/>
    <property type="match status" value="1"/>
</dbReference>
<reference evidence="2" key="1">
    <citation type="journal article" date="2020" name="mSystems">
        <title>Genome- and Community-Level Interaction Insights into Carbon Utilization and Element Cycling Functions of Hydrothermarchaeota in Hydrothermal Sediment.</title>
        <authorList>
            <person name="Zhou Z."/>
            <person name="Liu Y."/>
            <person name="Xu W."/>
            <person name="Pan J."/>
            <person name="Luo Z.H."/>
            <person name="Li M."/>
        </authorList>
    </citation>
    <scope>NUCLEOTIDE SEQUENCE [LARGE SCALE GENOMIC DNA]</scope>
    <source>
        <strain evidence="2">SpSt-1074</strain>
    </source>
</reference>
<organism evidence="2">
    <name type="scientific">Caldiarchaeum subterraneum</name>
    <dbReference type="NCBI Taxonomy" id="311458"/>
    <lineage>
        <taxon>Archaea</taxon>
        <taxon>Nitrososphaerota</taxon>
        <taxon>Candidatus Caldarchaeales</taxon>
        <taxon>Candidatus Caldarchaeaceae</taxon>
        <taxon>Candidatus Caldarchaeum</taxon>
    </lineage>
</organism>
<name>A0A7J3VT57_CALS0</name>
<sequence>MPRFSVVLEGDKTYETYLAIANTVDEAGFYSLQLYEHLPHKPAWGIALSLAPHVRKIKLGPVTVPANLYSPVANARLLAYLNSISPGALLGISRGAYMAGGRTSVGEVVLAVQKTVEEVRRAGWSKLADPIIYVGTSGPVLTRRAAAMPEVKGVVVDNLANPVYASEMRRVIDESGGSGKELVARPFTFISERQEEVDRFVEELRRYVVDLVDGSPMLRAAGLEPRDLDEADDEARARMLESFAVCGSVEEVLEKCVALLRSGVSHLCFGHPISPNPVDGVRMIAKKVLPSLAELFND</sequence>
<dbReference type="InterPro" id="IPR011251">
    <property type="entry name" value="Luciferase-like_dom"/>
</dbReference>
<comment type="caution">
    <text evidence="2">The sequence shown here is derived from an EMBL/GenBank/DDBJ whole genome shotgun (WGS) entry which is preliminary data.</text>
</comment>